<dbReference type="Proteomes" id="UP001631969">
    <property type="component" value="Unassembled WGS sequence"/>
</dbReference>
<dbReference type="EMBL" id="JBJURJ010000011">
    <property type="protein sequence ID" value="MFM9330056.1"/>
    <property type="molecule type" value="Genomic_DNA"/>
</dbReference>
<name>A0ACC7P169_9BACL</name>
<sequence length="233" mass="25418">MMHYTRTVEGRFLHRPNRFIALVDIGGTVETVHVKNTGRCAELLVPGARVVLEQAAPGAPRRTAYSLIAVYKGELLINMDSQAPNRVVLEAALSGQLDNVAGEPLAAVRPEMRFGSSRFDLYWETVSGVKAFMEVKGVTLEQDGIVRFPDAPTARGTRHVLEMVEAVRAGYRGHLLFLIQMNGVSLFEPNAVMDPAFAQALRVAASSGVQVLAYDTWVTPDSMVLGEPVEVVL</sequence>
<reference evidence="1" key="1">
    <citation type="submission" date="2024-12" db="EMBL/GenBank/DDBJ databases">
        <authorList>
            <person name="Wu N."/>
        </authorList>
    </citation>
    <scope>NUCLEOTIDE SEQUENCE</scope>
    <source>
        <strain evidence="1">P15</strain>
    </source>
</reference>
<gene>
    <name evidence="1" type="primary">sfsA</name>
    <name evidence="1" type="ORF">ACI1P1_17295</name>
</gene>
<keyword evidence="2" id="KW-1185">Reference proteome</keyword>
<protein>
    <submittedName>
        <fullName evidence="1">DNA/RNA nuclease SfsA</fullName>
    </submittedName>
</protein>
<evidence type="ECO:0000313" key="2">
    <source>
        <dbReference type="Proteomes" id="UP001631969"/>
    </source>
</evidence>
<proteinExistence type="predicted"/>
<comment type="caution">
    <text evidence="1">The sequence shown here is derived from an EMBL/GenBank/DDBJ whole genome shotgun (WGS) entry which is preliminary data.</text>
</comment>
<accession>A0ACC7P169</accession>
<evidence type="ECO:0000313" key="1">
    <source>
        <dbReference type="EMBL" id="MFM9330056.1"/>
    </source>
</evidence>
<organism evidence="1 2">
    <name type="scientific">Paenibacillus mesotrionivorans</name>
    <dbReference type="NCBI Taxonomy" id="3160968"/>
    <lineage>
        <taxon>Bacteria</taxon>
        <taxon>Bacillati</taxon>
        <taxon>Bacillota</taxon>
        <taxon>Bacilli</taxon>
        <taxon>Bacillales</taxon>
        <taxon>Paenibacillaceae</taxon>
        <taxon>Paenibacillus</taxon>
    </lineage>
</organism>